<comment type="caution">
    <text evidence="1">The sequence shown here is derived from an EMBL/GenBank/DDBJ whole genome shotgun (WGS) entry which is preliminary data.</text>
</comment>
<name>A0A4R0P6G8_9SPHI</name>
<keyword evidence="2" id="KW-1185">Reference proteome</keyword>
<gene>
    <name evidence="1" type="ORF">EZ449_04305</name>
</gene>
<evidence type="ECO:0000313" key="1">
    <source>
        <dbReference type="EMBL" id="TCD11491.1"/>
    </source>
</evidence>
<dbReference type="RefSeq" id="WP_131556743.1">
    <property type="nucleotide sequence ID" value="NZ_SJSN01000003.1"/>
</dbReference>
<sequence length="365" mass="42569">MKSNVLVITRKIQLLIDSEDREFIIQAKEQLYNWQRICFRSANMIMSHQFIQEQVADFFYLTQEIKMKIADQKKDENGILVSSRQNTTYRLLSNHFKGKIPTNILSNLNNTLISYFNKEKDGYWKGEKSLRNYKRNIPLPFGPEVLSKFTFTTDNKNLCFRLFQIPFRTYLGKDKSDKMQMLKRIMSGDLKLRTSQLQLDKGKVFLLAAVDIEKDQHSLDAAVIAEAALSIEHPVTIRIGIREQTIGSKEEFLHRRLAIQAAIHRVKIGAAFNRGGHGKKRKMKGLEDYKHMEKRYVEQKLHLYSRMVIDFCIKYGAGTILLVNQQQREEIAKGDAFLLKNWSYYSLKEKISYKAEKAGIQVIEE</sequence>
<protein>
    <submittedName>
        <fullName evidence="1">Transposase</fullName>
    </submittedName>
</protein>
<dbReference type="AlphaFoldDB" id="A0A4R0P6G8"/>
<accession>A0A4R0P6G8</accession>
<organism evidence="1 2">
    <name type="scientific">Pedobacter frigidisoli</name>
    <dbReference type="NCBI Taxonomy" id="2530455"/>
    <lineage>
        <taxon>Bacteria</taxon>
        <taxon>Pseudomonadati</taxon>
        <taxon>Bacteroidota</taxon>
        <taxon>Sphingobacteriia</taxon>
        <taxon>Sphingobacteriales</taxon>
        <taxon>Sphingobacteriaceae</taxon>
        <taxon>Pedobacter</taxon>
    </lineage>
</organism>
<dbReference type="OrthoDB" id="1404787at2"/>
<proteinExistence type="predicted"/>
<reference evidence="1 2" key="1">
    <citation type="submission" date="2019-02" db="EMBL/GenBank/DDBJ databases">
        <title>Pedobacter sp. RP-3-11 sp. nov., isolated from Arctic soil.</title>
        <authorList>
            <person name="Dahal R.H."/>
        </authorList>
    </citation>
    <scope>NUCLEOTIDE SEQUENCE [LARGE SCALE GENOMIC DNA]</scope>
    <source>
        <strain evidence="1 2">RP-3-11</strain>
    </source>
</reference>
<evidence type="ECO:0000313" key="2">
    <source>
        <dbReference type="Proteomes" id="UP000291485"/>
    </source>
</evidence>
<dbReference type="EMBL" id="SJSN01000003">
    <property type="protein sequence ID" value="TCD11491.1"/>
    <property type="molecule type" value="Genomic_DNA"/>
</dbReference>
<dbReference type="Proteomes" id="UP000291485">
    <property type="component" value="Unassembled WGS sequence"/>
</dbReference>